<accession>A0ABZ2RUJ8</accession>
<dbReference type="Proteomes" id="UP001477443">
    <property type="component" value="Chromosome"/>
</dbReference>
<evidence type="ECO:0000313" key="1">
    <source>
        <dbReference type="EMBL" id="WXL29315.1"/>
    </source>
</evidence>
<dbReference type="InterPro" id="IPR029058">
    <property type="entry name" value="AB_hydrolase_fold"/>
</dbReference>
<protein>
    <submittedName>
        <fullName evidence="1">Uncharacterized protein</fullName>
    </submittedName>
</protein>
<gene>
    <name evidence="1" type="ORF">WG617_01540</name>
</gene>
<sequence>MNYYNVTPQFLSKGVVLCVPGLFCTAETYDPMWKNLKLLENITTISICDEVLQVLNIHSGYIINALNRQREIPKISFFKVLFSNWIGRVDDQAEELHTIILKIQQVLGADTPIFLVGYSKGGLVNMRYVSLHKGIVKNIISIGAPYENNFLQTVLSISDDIFKNAAIMSYGGVSSLMSKISDFLDNYVADEDLGSNEFFVKLKNGWNSLPSYQRPYITCIGCSQIGLSSNSLYGSDLIVDVQVQRASNYSNINSRKLIDDNYEHFDHNKWHDILYQLSPVSLIEITENIHWGIEKFIKKWDIIDLLFGFLLALIPYTWNLDKYDLIHTKQLGNKNVCKEVLAAINKSNPNQGGYYE</sequence>
<dbReference type="RefSeq" id="WP_338822930.1">
    <property type="nucleotide sequence ID" value="NZ_CP148067.1"/>
</dbReference>
<name>A0ABZ2RUJ8_9BACT</name>
<organism evidence="1 2">
    <name type="scientific">Mycoplasmopsis felifaucium</name>
    <dbReference type="NCBI Taxonomy" id="35768"/>
    <lineage>
        <taxon>Bacteria</taxon>
        <taxon>Bacillati</taxon>
        <taxon>Mycoplasmatota</taxon>
        <taxon>Mycoplasmoidales</taxon>
        <taxon>Metamycoplasmataceae</taxon>
        <taxon>Mycoplasmopsis</taxon>
    </lineage>
</organism>
<evidence type="ECO:0000313" key="2">
    <source>
        <dbReference type="Proteomes" id="UP001477443"/>
    </source>
</evidence>
<dbReference type="SUPFAM" id="SSF53474">
    <property type="entry name" value="alpha/beta-Hydrolases"/>
    <property type="match status" value="1"/>
</dbReference>
<dbReference type="EMBL" id="CP148067">
    <property type="protein sequence ID" value="WXL29315.1"/>
    <property type="molecule type" value="Genomic_DNA"/>
</dbReference>
<keyword evidence="2" id="KW-1185">Reference proteome</keyword>
<proteinExistence type="predicted"/>
<reference evidence="1" key="1">
    <citation type="submission" date="2024-03" db="EMBL/GenBank/DDBJ databases">
        <title>Complete genome sequence of Mycoplasma felifaucium Z921 isolated from the trachea of a cheetah.</title>
        <authorList>
            <person name="Spergser J."/>
        </authorList>
    </citation>
    <scope>NUCLEOTIDE SEQUENCE [LARGE SCALE GENOMIC DNA]</scope>
    <source>
        <strain evidence="1">Z921</strain>
    </source>
</reference>
<dbReference type="Gene3D" id="3.40.50.1820">
    <property type="entry name" value="alpha/beta hydrolase"/>
    <property type="match status" value="1"/>
</dbReference>